<dbReference type="GO" id="GO:0140359">
    <property type="term" value="F:ABC-type transporter activity"/>
    <property type="evidence" value="ECO:0007669"/>
    <property type="project" value="InterPro"/>
</dbReference>
<dbReference type="GO" id="GO:0015774">
    <property type="term" value="P:polysaccharide transport"/>
    <property type="evidence" value="ECO:0007669"/>
    <property type="project" value="UniProtKB-KW"/>
</dbReference>
<dbReference type="PANTHER" id="PTHR30413:SF10">
    <property type="entry name" value="CAPSULE POLYSACCHARIDE EXPORT INNER-MEMBRANE PROTEIN CTRC"/>
    <property type="match status" value="1"/>
</dbReference>
<reference evidence="13 14" key="1">
    <citation type="submission" date="2018-10" db="EMBL/GenBank/DDBJ databases">
        <authorList>
            <person name="Jung H.S."/>
            <person name="Jeon C.O."/>
        </authorList>
    </citation>
    <scope>NUCLEOTIDE SEQUENCE [LARGE SCALE GENOMIC DNA]</scope>
    <source>
        <strain evidence="13 14">MA-7-27</strain>
    </source>
</reference>
<evidence type="ECO:0000313" key="14">
    <source>
        <dbReference type="Proteomes" id="UP000281343"/>
    </source>
</evidence>
<proteinExistence type="inferred from homology"/>
<dbReference type="Pfam" id="PF01061">
    <property type="entry name" value="ABC2_membrane"/>
    <property type="match status" value="1"/>
</dbReference>
<accession>A0A3L9Y553</accession>
<evidence type="ECO:0000259" key="12">
    <source>
        <dbReference type="PROSITE" id="PS51012"/>
    </source>
</evidence>
<evidence type="ECO:0000313" key="13">
    <source>
        <dbReference type="EMBL" id="RMA43522.1"/>
    </source>
</evidence>
<feature type="transmembrane region" description="Helical" evidence="11">
    <location>
        <begin position="159"/>
        <end position="182"/>
    </location>
</feature>
<evidence type="ECO:0000256" key="1">
    <source>
        <dbReference type="ARBA" id="ARBA00004651"/>
    </source>
</evidence>
<feature type="domain" description="ABC transmembrane type-2" evidence="12">
    <location>
        <begin position="45"/>
        <end position="266"/>
    </location>
</feature>
<dbReference type="InterPro" id="IPR000412">
    <property type="entry name" value="ABC_2_transport"/>
</dbReference>
<keyword evidence="10 11" id="KW-0472">Membrane</keyword>
<name>A0A3L9Y553_9RHOB</name>
<comment type="similarity">
    <text evidence="2 11">Belongs to the ABC-2 integral membrane protein family.</text>
</comment>
<evidence type="ECO:0000256" key="11">
    <source>
        <dbReference type="RuleBase" id="RU361157"/>
    </source>
</evidence>
<keyword evidence="9" id="KW-0625">Polysaccharide transport</keyword>
<dbReference type="Proteomes" id="UP000281343">
    <property type="component" value="Unassembled WGS sequence"/>
</dbReference>
<dbReference type="InterPro" id="IPR013525">
    <property type="entry name" value="ABC2_TM"/>
</dbReference>
<keyword evidence="4 11" id="KW-1003">Cell membrane</keyword>
<dbReference type="GO" id="GO:0015920">
    <property type="term" value="P:lipopolysaccharide transport"/>
    <property type="evidence" value="ECO:0007669"/>
    <property type="project" value="TreeGrafter"/>
</dbReference>
<dbReference type="EMBL" id="RCNT01000001">
    <property type="protein sequence ID" value="RMA43522.1"/>
    <property type="molecule type" value="Genomic_DNA"/>
</dbReference>
<keyword evidence="3 11" id="KW-0813">Transport</keyword>
<feature type="transmembrane region" description="Helical" evidence="11">
    <location>
        <begin position="244"/>
        <end position="263"/>
    </location>
</feature>
<gene>
    <name evidence="13" type="ORF">D9R08_00825</name>
</gene>
<keyword evidence="14" id="KW-1185">Reference proteome</keyword>
<dbReference type="PANTHER" id="PTHR30413">
    <property type="entry name" value="INNER MEMBRANE TRANSPORT PERMEASE"/>
    <property type="match status" value="1"/>
</dbReference>
<dbReference type="PRINTS" id="PR00164">
    <property type="entry name" value="ABC2TRNSPORT"/>
</dbReference>
<organism evidence="13 14">
    <name type="scientific">Rhodophyticola porphyridii</name>
    <dbReference type="NCBI Taxonomy" id="1852017"/>
    <lineage>
        <taxon>Bacteria</taxon>
        <taxon>Pseudomonadati</taxon>
        <taxon>Pseudomonadota</taxon>
        <taxon>Alphaproteobacteria</taxon>
        <taxon>Rhodobacterales</taxon>
        <taxon>Roseobacteraceae</taxon>
        <taxon>Rhodophyticola</taxon>
    </lineage>
</organism>
<keyword evidence="6 11" id="KW-0812">Transmembrane</keyword>
<dbReference type="PROSITE" id="PS51012">
    <property type="entry name" value="ABC_TM2"/>
    <property type="match status" value="1"/>
</dbReference>
<evidence type="ECO:0000256" key="7">
    <source>
        <dbReference type="ARBA" id="ARBA00022903"/>
    </source>
</evidence>
<dbReference type="InterPro" id="IPR047817">
    <property type="entry name" value="ABC2_TM_bact-type"/>
</dbReference>
<comment type="subcellular location">
    <subcellularLocation>
        <location evidence="11">Cell inner membrane</location>
        <topology evidence="11">Multi-pass membrane protein</topology>
    </subcellularLocation>
    <subcellularLocation>
        <location evidence="1">Cell membrane</location>
        <topology evidence="1">Multi-pass membrane protein</topology>
    </subcellularLocation>
</comment>
<dbReference type="AlphaFoldDB" id="A0A3L9Y553"/>
<keyword evidence="7" id="KW-0972">Capsule biogenesis/degradation</keyword>
<evidence type="ECO:0000256" key="5">
    <source>
        <dbReference type="ARBA" id="ARBA00022597"/>
    </source>
</evidence>
<evidence type="ECO:0000256" key="6">
    <source>
        <dbReference type="ARBA" id="ARBA00022692"/>
    </source>
</evidence>
<comment type="caution">
    <text evidence="13">The sequence shown here is derived from an EMBL/GenBank/DDBJ whole genome shotgun (WGS) entry which is preliminary data.</text>
</comment>
<evidence type="ECO:0000256" key="4">
    <source>
        <dbReference type="ARBA" id="ARBA00022475"/>
    </source>
</evidence>
<dbReference type="RefSeq" id="WP_121896115.1">
    <property type="nucleotide sequence ID" value="NZ_RCNT01000001.1"/>
</dbReference>
<dbReference type="OrthoDB" id="8479094at2"/>
<feature type="transmembrane region" description="Helical" evidence="11">
    <location>
        <begin position="81"/>
        <end position="101"/>
    </location>
</feature>
<evidence type="ECO:0000256" key="10">
    <source>
        <dbReference type="ARBA" id="ARBA00023136"/>
    </source>
</evidence>
<evidence type="ECO:0000256" key="8">
    <source>
        <dbReference type="ARBA" id="ARBA00022989"/>
    </source>
</evidence>
<feature type="transmembrane region" description="Helical" evidence="11">
    <location>
        <begin position="121"/>
        <end position="147"/>
    </location>
</feature>
<feature type="transmembrane region" description="Helical" evidence="11">
    <location>
        <begin position="47"/>
        <end position="69"/>
    </location>
</feature>
<keyword evidence="8 11" id="KW-1133">Transmembrane helix</keyword>
<evidence type="ECO:0000256" key="2">
    <source>
        <dbReference type="ARBA" id="ARBA00007783"/>
    </source>
</evidence>
<evidence type="ECO:0000256" key="9">
    <source>
        <dbReference type="ARBA" id="ARBA00023047"/>
    </source>
</evidence>
<sequence>MTSVPDTNRPRRLRPVRSGRRFATGRAVAALILREMSVTYGRSPGGYIWAVLEPAAGIGLLVLVFSVAFEAPPMGSNFAMFYATGMIPFLAYSGLSAKLAQSLNYSRALLSYPSVTYVDAMIARFILNLMTELLVAYILFFGILTIWDTGTVVEIDRIAMGFLMMASLAIGVGTMNCFLVSLFPVWQVVWGIFNRPLFIISCIFFTFESIPEPYRSYLWYNPLVHVVGYVRTGFYSSYDASYVSMVYVFGLSLFLTAAGLVFLRRYHRDILNF</sequence>
<keyword evidence="5" id="KW-0762">Sugar transport</keyword>
<evidence type="ECO:0000256" key="3">
    <source>
        <dbReference type="ARBA" id="ARBA00022448"/>
    </source>
</evidence>
<dbReference type="GO" id="GO:0043190">
    <property type="term" value="C:ATP-binding cassette (ABC) transporter complex"/>
    <property type="evidence" value="ECO:0007669"/>
    <property type="project" value="InterPro"/>
</dbReference>
<protein>
    <recommendedName>
        <fullName evidence="11">Transport permease protein</fullName>
    </recommendedName>
</protein>
<feature type="transmembrane region" description="Helical" evidence="11">
    <location>
        <begin position="188"/>
        <end position="207"/>
    </location>
</feature>